<dbReference type="InterPro" id="IPR007863">
    <property type="entry name" value="Peptidase_M16_C"/>
</dbReference>
<dbReference type="Pfam" id="PF05193">
    <property type="entry name" value="Peptidase_M16_C"/>
    <property type="match status" value="2"/>
</dbReference>
<evidence type="ECO:0000256" key="4">
    <source>
        <dbReference type="ARBA" id="ARBA00022723"/>
    </source>
</evidence>
<evidence type="ECO:0000256" key="9">
    <source>
        <dbReference type="SAM" id="SignalP"/>
    </source>
</evidence>
<feature type="domain" description="Peptidase M16 C-terminal" evidence="11">
    <location>
        <begin position="209"/>
        <end position="389"/>
    </location>
</feature>
<feature type="chain" id="PRO_5040915066" evidence="9">
    <location>
        <begin position="20"/>
        <end position="926"/>
    </location>
</feature>
<feature type="domain" description="Peptidase M16 N-terminal" evidence="10">
    <location>
        <begin position="50"/>
        <end position="171"/>
    </location>
</feature>
<dbReference type="SUPFAM" id="SSF63411">
    <property type="entry name" value="LuxS/MPP-like metallohydrolase"/>
    <property type="match status" value="4"/>
</dbReference>
<dbReference type="PROSITE" id="PS51257">
    <property type="entry name" value="PROKAR_LIPOPROTEIN"/>
    <property type="match status" value="1"/>
</dbReference>
<keyword evidence="9" id="KW-0732">Signal</keyword>
<feature type="domain" description="Peptidase M16 C-terminal" evidence="11">
    <location>
        <begin position="684"/>
        <end position="855"/>
    </location>
</feature>
<gene>
    <name evidence="12" type="ORF">OQ257_00040</name>
</gene>
<keyword evidence="13" id="KW-1185">Reference proteome</keyword>
<dbReference type="GO" id="GO:0004222">
    <property type="term" value="F:metalloendopeptidase activity"/>
    <property type="evidence" value="ECO:0007669"/>
    <property type="project" value="InterPro"/>
</dbReference>
<evidence type="ECO:0000256" key="7">
    <source>
        <dbReference type="ARBA" id="ARBA00023049"/>
    </source>
</evidence>
<evidence type="ECO:0000313" key="13">
    <source>
        <dbReference type="Proteomes" id="UP001142444"/>
    </source>
</evidence>
<comment type="caution">
    <text evidence="12">The sequence shown here is derived from an EMBL/GenBank/DDBJ whole genome shotgun (WGS) entry which is preliminary data.</text>
</comment>
<keyword evidence="3" id="KW-0645">Protease</keyword>
<keyword evidence="4" id="KW-0479">Metal-binding</keyword>
<organism evidence="12 13">
    <name type="scientific">Actinobacillus equuli subsp. equuli</name>
    <dbReference type="NCBI Taxonomy" id="202947"/>
    <lineage>
        <taxon>Bacteria</taxon>
        <taxon>Pseudomonadati</taxon>
        <taxon>Pseudomonadota</taxon>
        <taxon>Gammaproteobacteria</taxon>
        <taxon>Pasteurellales</taxon>
        <taxon>Pasteurellaceae</taxon>
        <taxon>Actinobacillus</taxon>
    </lineage>
</organism>
<evidence type="ECO:0000256" key="6">
    <source>
        <dbReference type="ARBA" id="ARBA00022833"/>
    </source>
</evidence>
<evidence type="ECO:0000256" key="5">
    <source>
        <dbReference type="ARBA" id="ARBA00022801"/>
    </source>
</evidence>
<sequence>MMKTLIFLFQILLLMACQGAIPTTTTTSTLLPFNPNIHHGVLANGLNYYILSNKEPENRVYMRLVVNAGSMNEDDDQKGVAHIVEHMAFNGSQKYPKNQIINALEQLGMKFARDINAFTDFENTVYTLNIAKNDDETLLLALDVINEWMNHLTILPEDLDSERGVVLEEWRARLSPMLRLGDKKSAVEMQGSRYVLRDPIGDVAVIKGVTTQRVRDFYQKWYRPDNMALIVVGDINKSSLENLIAQKLSNSTHDTQAPLPKIDYHIPLIKQWRVASVSEPEMTTSSLELSFFSDAVNKETEADYRKDLLQQIVQRLINLRLQQWENQQSAVINSANFYHSYLGKQTLQTIFSLQLNSPKYDKALDVLFHFISELKQQGFSQAELKAELERLTQRNEKESQIQVGSLKLANDLIPIIANGQVSLSAKDRYQLNRRLLKSINLAEIDRTFEEMIASQARLVLVTQPLSAKSLSFSADTIAQRWQQAMNDRSHHWKDEAIPAAMPELHFKAGTLMREKYWDKGNITEYRLSNGSKLVYHKSDKSPNQVYFKAVTDGGLRSIPNTQYHQLRAAVSAVDETGAGSLSAEQLKALFSQNPIVLTTVIDDFSQGFTGAGRSEDLENLLKLFRLKLQSSPVSDVVWNKYLQELQYDENTQDKETQFMQKMAKLRFPDVETVYSRDIRQLADLTPLTLSKLYQQYIRDKTDFTYFIVGDIDESAVKKLAELYLSSVEVKKQARTSQAPRIHSPTSRFQLNGFTEPRAEVELYLTADLPWQAENEYLFDILADILQERLRYVLRENAGGIYSVNSWFNQDPKSTQIEGKIAFSCAPNRVDELLKLTHQSLDSLVRDGIDNNLLKKKLAEKESSIKQQFDSLLVVFGLIEESYRLTDSPNLIYRYQHLSQIATKENLDKLSKILLAREARAEAILTQ</sequence>
<evidence type="ECO:0000256" key="2">
    <source>
        <dbReference type="ARBA" id="ARBA00007261"/>
    </source>
</evidence>
<evidence type="ECO:0000259" key="11">
    <source>
        <dbReference type="Pfam" id="PF05193"/>
    </source>
</evidence>
<dbReference type="InterPro" id="IPR011765">
    <property type="entry name" value="Pept_M16_N"/>
</dbReference>
<dbReference type="Gene3D" id="3.30.830.10">
    <property type="entry name" value="Metalloenzyme, LuxS/M16 peptidase-like"/>
    <property type="match status" value="4"/>
</dbReference>
<dbReference type="Pfam" id="PF00675">
    <property type="entry name" value="Peptidase_M16"/>
    <property type="match status" value="1"/>
</dbReference>
<reference evidence="12" key="2">
    <citation type="journal article" date="2023" name="Pathogens">
        <title>Pathological Features and Genomic Characterization of an Actinobacillus equuli subsp. equuli Bearing Unique Virulence-Associated Genes from an Adult Horse with Pleuropneumonia.</title>
        <authorList>
            <person name="Kamali M."/>
            <person name="Carossino M."/>
            <person name="Del Piero F."/>
            <person name="Peak L."/>
            <person name="Mitchell M.S."/>
            <person name="Willette J."/>
            <person name="Baker R."/>
            <person name="Li F."/>
            <person name="Kenez A."/>
            <person name="Balasuriya U.B.R."/>
            <person name="Go Y.Y."/>
        </authorList>
    </citation>
    <scope>NUCLEOTIDE SEQUENCE</scope>
    <source>
        <strain evidence="12">4524</strain>
    </source>
</reference>
<comment type="cofactor">
    <cofactor evidence="1">
        <name>Zn(2+)</name>
        <dbReference type="ChEBI" id="CHEBI:29105"/>
    </cofactor>
</comment>
<dbReference type="PROSITE" id="PS00143">
    <property type="entry name" value="INSULINASE"/>
    <property type="match status" value="1"/>
</dbReference>
<dbReference type="EMBL" id="JAPHVQ010000001">
    <property type="protein sequence ID" value="MDE8033564.1"/>
    <property type="molecule type" value="Genomic_DNA"/>
</dbReference>
<dbReference type="RefSeq" id="WP_275216935.1">
    <property type="nucleotide sequence ID" value="NZ_JAPHVQ010000001.1"/>
</dbReference>
<evidence type="ECO:0000256" key="1">
    <source>
        <dbReference type="ARBA" id="ARBA00001947"/>
    </source>
</evidence>
<accession>A0A9X4G0E4</accession>
<dbReference type="PANTHER" id="PTHR43690">
    <property type="entry name" value="NARDILYSIN"/>
    <property type="match status" value="1"/>
</dbReference>
<keyword evidence="6" id="KW-0862">Zinc</keyword>
<reference evidence="12" key="1">
    <citation type="submission" date="2022-11" db="EMBL/GenBank/DDBJ databases">
        <authorList>
            <person name="Kamali M."/>
            <person name="Peak L."/>
            <person name="Go Y.Y."/>
            <person name="Balasuriya U.B.R."/>
            <person name="Carossino M."/>
        </authorList>
    </citation>
    <scope>NUCLEOTIDE SEQUENCE</scope>
    <source>
        <strain evidence="12">4524</strain>
    </source>
</reference>
<feature type="signal peptide" evidence="9">
    <location>
        <begin position="1"/>
        <end position="19"/>
    </location>
</feature>
<protein>
    <submittedName>
        <fullName evidence="12">Insulinase family protein</fullName>
    </submittedName>
</protein>
<dbReference type="InterPro" id="IPR011249">
    <property type="entry name" value="Metalloenz_LuxS/M16"/>
</dbReference>
<dbReference type="PANTHER" id="PTHR43690:SF17">
    <property type="entry name" value="PROTEIN YHJJ"/>
    <property type="match status" value="1"/>
</dbReference>
<keyword evidence="5" id="KW-0378">Hydrolase</keyword>
<evidence type="ECO:0000259" key="10">
    <source>
        <dbReference type="Pfam" id="PF00675"/>
    </source>
</evidence>
<dbReference type="GO" id="GO:0046872">
    <property type="term" value="F:metal ion binding"/>
    <property type="evidence" value="ECO:0007669"/>
    <property type="project" value="UniProtKB-KW"/>
</dbReference>
<dbReference type="AlphaFoldDB" id="A0A9X4G0E4"/>
<dbReference type="GO" id="GO:0006508">
    <property type="term" value="P:proteolysis"/>
    <property type="evidence" value="ECO:0007669"/>
    <property type="project" value="UniProtKB-KW"/>
</dbReference>
<name>A0A9X4G0E4_ACTEU</name>
<dbReference type="InterPro" id="IPR001431">
    <property type="entry name" value="Pept_M16_Zn_BS"/>
</dbReference>
<evidence type="ECO:0000256" key="8">
    <source>
        <dbReference type="RuleBase" id="RU004447"/>
    </source>
</evidence>
<comment type="similarity">
    <text evidence="2 8">Belongs to the peptidase M16 family.</text>
</comment>
<evidence type="ECO:0000256" key="3">
    <source>
        <dbReference type="ARBA" id="ARBA00022670"/>
    </source>
</evidence>
<dbReference type="InterPro" id="IPR050626">
    <property type="entry name" value="Peptidase_M16"/>
</dbReference>
<dbReference type="Proteomes" id="UP001142444">
    <property type="component" value="Unassembled WGS sequence"/>
</dbReference>
<evidence type="ECO:0000313" key="12">
    <source>
        <dbReference type="EMBL" id="MDE8033564.1"/>
    </source>
</evidence>
<keyword evidence="7" id="KW-0482">Metalloprotease</keyword>
<proteinExistence type="inferred from homology"/>